<organism evidence="4 5">
    <name type="scientific">Kribbella caucasensis</name>
    <dbReference type="NCBI Taxonomy" id="2512215"/>
    <lineage>
        <taxon>Bacteria</taxon>
        <taxon>Bacillati</taxon>
        <taxon>Actinomycetota</taxon>
        <taxon>Actinomycetes</taxon>
        <taxon>Propionibacteriales</taxon>
        <taxon>Kribbellaceae</taxon>
        <taxon>Kribbella</taxon>
    </lineage>
</organism>
<dbReference type="SUPFAM" id="SSF46955">
    <property type="entry name" value="Putative DNA-binding domain"/>
    <property type="match status" value="1"/>
</dbReference>
<dbReference type="InterPro" id="IPR009061">
    <property type="entry name" value="DNA-bd_dom_put_sf"/>
</dbReference>
<dbReference type="CDD" id="cd00592">
    <property type="entry name" value="HTH_MerR-like"/>
    <property type="match status" value="1"/>
</dbReference>
<gene>
    <name evidence="4" type="ORF">EV643_10195</name>
</gene>
<dbReference type="Pfam" id="PF13411">
    <property type="entry name" value="MerR_1"/>
    <property type="match status" value="1"/>
</dbReference>
<evidence type="ECO:0000256" key="1">
    <source>
        <dbReference type="ARBA" id="ARBA00023125"/>
    </source>
</evidence>
<feature type="region of interest" description="Disordered" evidence="2">
    <location>
        <begin position="150"/>
        <end position="189"/>
    </location>
</feature>
<dbReference type="PRINTS" id="PR00040">
    <property type="entry name" value="HTHMERR"/>
</dbReference>
<dbReference type="RefSeq" id="WP_133797923.1">
    <property type="nucleotide sequence ID" value="NZ_SNWQ01000001.1"/>
</dbReference>
<name>A0A4R6KQD7_9ACTN</name>
<dbReference type="InterPro" id="IPR000551">
    <property type="entry name" value="MerR-type_HTH_dom"/>
</dbReference>
<accession>A0A4R6KQD7</accession>
<dbReference type="PANTHER" id="PTHR30204">
    <property type="entry name" value="REDOX-CYCLING DRUG-SENSING TRANSCRIPTIONAL ACTIVATOR SOXR"/>
    <property type="match status" value="1"/>
</dbReference>
<dbReference type="AlphaFoldDB" id="A0A4R6KQD7"/>
<dbReference type="Proteomes" id="UP000295388">
    <property type="component" value="Unassembled WGS sequence"/>
</dbReference>
<comment type="caution">
    <text evidence="4">The sequence shown here is derived from an EMBL/GenBank/DDBJ whole genome shotgun (WGS) entry which is preliminary data.</text>
</comment>
<keyword evidence="5" id="KW-1185">Reference proteome</keyword>
<feature type="domain" description="HTH merR-type" evidence="3">
    <location>
        <begin position="6"/>
        <end position="75"/>
    </location>
</feature>
<evidence type="ECO:0000259" key="3">
    <source>
        <dbReference type="PROSITE" id="PS50937"/>
    </source>
</evidence>
<dbReference type="InterPro" id="IPR047057">
    <property type="entry name" value="MerR_fam"/>
</dbReference>
<protein>
    <submittedName>
        <fullName evidence="4">DNA-binding transcriptional MerR regulator</fullName>
    </submittedName>
</protein>
<dbReference type="EMBL" id="SNWQ01000001">
    <property type="protein sequence ID" value="TDO54314.1"/>
    <property type="molecule type" value="Genomic_DNA"/>
</dbReference>
<dbReference type="Gene3D" id="1.10.1660.10">
    <property type="match status" value="1"/>
</dbReference>
<dbReference type="GO" id="GO:0003700">
    <property type="term" value="F:DNA-binding transcription factor activity"/>
    <property type="evidence" value="ECO:0007669"/>
    <property type="project" value="InterPro"/>
</dbReference>
<dbReference type="SMART" id="SM00422">
    <property type="entry name" value="HTH_MERR"/>
    <property type="match status" value="1"/>
</dbReference>
<keyword evidence="1 4" id="KW-0238">DNA-binding</keyword>
<dbReference type="GO" id="GO:0003677">
    <property type="term" value="F:DNA binding"/>
    <property type="evidence" value="ECO:0007669"/>
    <property type="project" value="UniProtKB-KW"/>
</dbReference>
<dbReference type="OrthoDB" id="9809391at2"/>
<dbReference type="PANTHER" id="PTHR30204:SF93">
    <property type="entry name" value="HTH MERR-TYPE DOMAIN-CONTAINING PROTEIN"/>
    <property type="match status" value="1"/>
</dbReference>
<dbReference type="PROSITE" id="PS50937">
    <property type="entry name" value="HTH_MERR_2"/>
    <property type="match status" value="1"/>
</dbReference>
<evidence type="ECO:0000313" key="5">
    <source>
        <dbReference type="Proteomes" id="UP000295388"/>
    </source>
</evidence>
<evidence type="ECO:0000256" key="2">
    <source>
        <dbReference type="SAM" id="MobiDB-lite"/>
    </source>
</evidence>
<sequence length="335" mass="36368">MVDVMTYSIGELAELTGLSVKTIRFYSDRGVVPPTDRTPRGYRRYDASALARLELVRTLRDLGLDLTTIQHVLASGISLPDVLVTHASALDTQLRVLRTRRAVVRAAIARSAADNRETPADRGPAHLESLHRLARLSDSERQSLINNFLTAVFNEPPPTDRSDLSPADRSGEGGERAANGGGTSGVPPTLAAVRRTMNPELPDDPTSEQLDAWLELATLSQDPEFRDLLRQLALTQVATQPGQAPPRPDPIAILRDQLAPALAAGLDPTSDEAAHLIQTLNHQAAAPDAHLERAADPRRDRYFELLAVINGWPRPSASGPAVRWFLAARQAAATR</sequence>
<evidence type="ECO:0000313" key="4">
    <source>
        <dbReference type="EMBL" id="TDO54314.1"/>
    </source>
</evidence>
<reference evidence="4 5" key="1">
    <citation type="submission" date="2019-03" db="EMBL/GenBank/DDBJ databases">
        <title>Genomic Encyclopedia of Type Strains, Phase III (KMG-III): the genomes of soil and plant-associated and newly described type strains.</title>
        <authorList>
            <person name="Whitman W."/>
        </authorList>
    </citation>
    <scope>NUCLEOTIDE SEQUENCE [LARGE SCALE GENOMIC DNA]</scope>
    <source>
        <strain evidence="4 5">VKM Ac-2527</strain>
    </source>
</reference>
<proteinExistence type="predicted"/>